<gene>
    <name evidence="2" type="ORF">NONO_c67620</name>
</gene>
<dbReference type="AlphaFoldDB" id="W5TQX3"/>
<dbReference type="HOGENOM" id="CLU_725285_0_0_11"/>
<keyword evidence="3" id="KW-1185">Reference proteome</keyword>
<dbReference type="InterPro" id="IPR023213">
    <property type="entry name" value="CAT-like_dom_sf"/>
</dbReference>
<dbReference type="PATRIC" id="fig|1415166.3.peg.6944"/>
<dbReference type="STRING" id="1415166.NONO_c67620"/>
<dbReference type="eggNOG" id="COG1020">
    <property type="taxonomic scope" value="Bacteria"/>
</dbReference>
<dbReference type="PANTHER" id="PTHR31642">
    <property type="entry name" value="TRICHOTHECENE 3-O-ACETYLTRANSFERASE"/>
    <property type="match status" value="1"/>
</dbReference>
<dbReference type="RefSeq" id="WP_025352831.1">
    <property type="nucleotide sequence ID" value="NZ_CP006850.1"/>
</dbReference>
<name>W5TQX3_9NOCA</name>
<dbReference type="InterPro" id="IPR050317">
    <property type="entry name" value="Plant_Fungal_Acyltransferase"/>
</dbReference>
<evidence type="ECO:0000313" key="2">
    <source>
        <dbReference type="EMBL" id="AHH21529.1"/>
    </source>
</evidence>
<evidence type="ECO:0000313" key="3">
    <source>
        <dbReference type="Proteomes" id="UP000019150"/>
    </source>
</evidence>
<dbReference type="Proteomes" id="UP000019150">
    <property type="component" value="Chromosome"/>
</dbReference>
<reference evidence="2 3" key="1">
    <citation type="journal article" date="2014" name="Appl. Environ. Microbiol.">
        <title>Insights into the Microbial Degradation of Rubber and Gutta-Percha by Analysis of the Complete Genome of Nocardia nova SH22a.</title>
        <authorList>
            <person name="Luo Q."/>
            <person name="Hiessl S."/>
            <person name="Poehlein A."/>
            <person name="Daniel R."/>
            <person name="Steinbuchel A."/>
        </authorList>
    </citation>
    <scope>NUCLEOTIDE SEQUENCE [LARGE SCALE GENOMIC DNA]</scope>
    <source>
        <strain evidence="2">SH22a</strain>
    </source>
</reference>
<organism evidence="2 3">
    <name type="scientific">Nocardia nova SH22a</name>
    <dbReference type="NCBI Taxonomy" id="1415166"/>
    <lineage>
        <taxon>Bacteria</taxon>
        <taxon>Bacillati</taxon>
        <taxon>Actinomycetota</taxon>
        <taxon>Actinomycetes</taxon>
        <taxon>Mycobacteriales</taxon>
        <taxon>Nocardiaceae</taxon>
        <taxon>Nocardia</taxon>
    </lineage>
</organism>
<sequence>MAPLPLSAVDHMWTANMAGPLQFVVEFDAELDAERLVAAYIETAREFAGADAALVQLDEHTLAMDVDDPRPEIRATTGDPDAPLSECVDPVRIGRGHVLARGRVVRRGDRTAIGLSMSHGLADGYGLFFFLAAWAARSRGARFLSPRCDRTVLTRPQARERDRVDPEALRRAGFVTVAPDAVLPELEVRTGALDLTEFEAQAQDSGLSTANLLAASLFRDYAAIADTERITLACPVDIRRHVRELGPTYFGNGFLQVLLEVETGWVRESTVAEIAGRVRAEIDTVPGRIDDAVAEIETFLRVRGLAALDRVWGYPPDSGFLVSDVSRIPASWLDFGAGPPVAQVTPARRPRQHGCYLLPDPERAHGLHWASTLDHEPVRQS</sequence>
<evidence type="ECO:0000256" key="1">
    <source>
        <dbReference type="ARBA" id="ARBA00022679"/>
    </source>
</evidence>
<dbReference type="KEGG" id="nno:NONO_c67620"/>
<dbReference type="EMBL" id="CP006850">
    <property type="protein sequence ID" value="AHH21529.1"/>
    <property type="molecule type" value="Genomic_DNA"/>
</dbReference>
<dbReference type="OrthoDB" id="4512387at2"/>
<keyword evidence="1 2" id="KW-0808">Transferase</keyword>
<dbReference type="Pfam" id="PF02458">
    <property type="entry name" value="Transferase"/>
    <property type="match status" value="1"/>
</dbReference>
<dbReference type="GO" id="GO:0016747">
    <property type="term" value="F:acyltransferase activity, transferring groups other than amino-acyl groups"/>
    <property type="evidence" value="ECO:0007669"/>
    <property type="project" value="TreeGrafter"/>
</dbReference>
<dbReference type="PANTHER" id="PTHR31642:SF310">
    <property type="entry name" value="FATTY ALCOHOL:CAFFEOYL-COA ACYLTRANSFERASE"/>
    <property type="match status" value="1"/>
</dbReference>
<dbReference type="Gene3D" id="3.30.559.10">
    <property type="entry name" value="Chloramphenicol acetyltransferase-like domain"/>
    <property type="match status" value="2"/>
</dbReference>
<proteinExistence type="predicted"/>
<protein>
    <submittedName>
        <fullName evidence="2">Putative transferase</fullName>
    </submittedName>
</protein>
<accession>W5TQX3</accession>
<dbReference type="SUPFAM" id="SSF52777">
    <property type="entry name" value="CoA-dependent acyltransferases"/>
    <property type="match status" value="1"/>
</dbReference>